<sequence length="125" mass="13962">MSIQEVKIKGKKILVADDDPAILEVVSIILEDAGYEVETSTGETLLSTSGALPDLYMIDIWMLGKDGREICRHLKSQEQTKNIPILIVSANRDIEQIAQEVGVDAYLSKPFEIDQLIELIQKHIN</sequence>
<dbReference type="InterPro" id="IPR001789">
    <property type="entry name" value="Sig_transdc_resp-reg_receiver"/>
</dbReference>
<evidence type="ECO:0000256" key="2">
    <source>
        <dbReference type="PROSITE-ProRule" id="PRU00169"/>
    </source>
</evidence>
<accession>A0A7K1Y5W8</accession>
<dbReference type="InterPro" id="IPR050595">
    <property type="entry name" value="Bact_response_regulator"/>
</dbReference>
<keyword evidence="1 2" id="KW-0597">Phosphoprotein</keyword>
<dbReference type="SMART" id="SM00448">
    <property type="entry name" value="REC"/>
    <property type="match status" value="1"/>
</dbReference>
<dbReference type="AlphaFoldDB" id="A0A7K1Y5W8"/>
<gene>
    <name evidence="4" type="ORF">GS399_00420</name>
</gene>
<dbReference type="RefSeq" id="WP_160842532.1">
    <property type="nucleotide sequence ID" value="NZ_WVHT01000001.1"/>
</dbReference>
<reference evidence="4 5" key="1">
    <citation type="submission" date="2019-11" db="EMBL/GenBank/DDBJ databases">
        <title>Pedobacter sp. HMF7647 Genome sequencing and assembly.</title>
        <authorList>
            <person name="Kang H."/>
            <person name="Kim H."/>
            <person name="Joh K."/>
        </authorList>
    </citation>
    <scope>NUCLEOTIDE SEQUENCE [LARGE SCALE GENOMIC DNA]</scope>
    <source>
        <strain evidence="4 5">HMF7647</strain>
    </source>
</reference>
<comment type="caution">
    <text evidence="4">The sequence shown here is derived from an EMBL/GenBank/DDBJ whole genome shotgun (WGS) entry which is preliminary data.</text>
</comment>
<dbReference type="GO" id="GO:0000160">
    <property type="term" value="P:phosphorelay signal transduction system"/>
    <property type="evidence" value="ECO:0007669"/>
    <property type="project" value="InterPro"/>
</dbReference>
<protein>
    <submittedName>
        <fullName evidence="4">Response regulator</fullName>
    </submittedName>
</protein>
<dbReference type="Gene3D" id="3.40.50.2300">
    <property type="match status" value="1"/>
</dbReference>
<keyword evidence="5" id="KW-1185">Reference proteome</keyword>
<dbReference type="SUPFAM" id="SSF52172">
    <property type="entry name" value="CheY-like"/>
    <property type="match status" value="1"/>
</dbReference>
<evidence type="ECO:0000256" key="1">
    <source>
        <dbReference type="ARBA" id="ARBA00022553"/>
    </source>
</evidence>
<organism evidence="4 5">
    <name type="scientific">Hufsiella arboris</name>
    <dbReference type="NCBI Taxonomy" id="2695275"/>
    <lineage>
        <taxon>Bacteria</taxon>
        <taxon>Pseudomonadati</taxon>
        <taxon>Bacteroidota</taxon>
        <taxon>Sphingobacteriia</taxon>
        <taxon>Sphingobacteriales</taxon>
        <taxon>Sphingobacteriaceae</taxon>
        <taxon>Hufsiella</taxon>
    </lineage>
</organism>
<dbReference type="InterPro" id="IPR011006">
    <property type="entry name" value="CheY-like_superfamily"/>
</dbReference>
<proteinExistence type="predicted"/>
<evidence type="ECO:0000313" key="5">
    <source>
        <dbReference type="Proteomes" id="UP000466586"/>
    </source>
</evidence>
<feature type="domain" description="Response regulatory" evidence="3">
    <location>
        <begin position="12"/>
        <end position="124"/>
    </location>
</feature>
<dbReference type="Pfam" id="PF00072">
    <property type="entry name" value="Response_reg"/>
    <property type="match status" value="1"/>
</dbReference>
<dbReference type="PANTHER" id="PTHR44591:SF3">
    <property type="entry name" value="RESPONSE REGULATORY DOMAIN-CONTAINING PROTEIN"/>
    <property type="match status" value="1"/>
</dbReference>
<evidence type="ECO:0000313" key="4">
    <source>
        <dbReference type="EMBL" id="MXV49418.1"/>
    </source>
</evidence>
<evidence type="ECO:0000259" key="3">
    <source>
        <dbReference type="PROSITE" id="PS50110"/>
    </source>
</evidence>
<dbReference type="PROSITE" id="PS50110">
    <property type="entry name" value="RESPONSE_REGULATORY"/>
    <property type="match status" value="1"/>
</dbReference>
<feature type="modified residue" description="4-aspartylphosphate" evidence="2">
    <location>
        <position position="59"/>
    </location>
</feature>
<dbReference type="Proteomes" id="UP000466586">
    <property type="component" value="Unassembled WGS sequence"/>
</dbReference>
<dbReference type="EMBL" id="WVHT01000001">
    <property type="protein sequence ID" value="MXV49418.1"/>
    <property type="molecule type" value="Genomic_DNA"/>
</dbReference>
<name>A0A7K1Y5W8_9SPHI</name>
<dbReference type="PANTHER" id="PTHR44591">
    <property type="entry name" value="STRESS RESPONSE REGULATOR PROTEIN 1"/>
    <property type="match status" value="1"/>
</dbReference>